<evidence type="ECO:0000313" key="2">
    <source>
        <dbReference type="Proteomes" id="UP001163166"/>
    </source>
</evidence>
<organism evidence="1 2">
    <name type="scientific">Rhodopseudomonas palustris</name>
    <dbReference type="NCBI Taxonomy" id="1076"/>
    <lineage>
        <taxon>Bacteria</taxon>
        <taxon>Pseudomonadati</taxon>
        <taxon>Pseudomonadota</taxon>
        <taxon>Alphaproteobacteria</taxon>
        <taxon>Hyphomicrobiales</taxon>
        <taxon>Nitrobacteraceae</taxon>
        <taxon>Rhodopseudomonas</taxon>
    </lineage>
</organism>
<protein>
    <submittedName>
        <fullName evidence="1">Beta family protein</fullName>
    </submittedName>
</protein>
<dbReference type="EMBL" id="CP076676">
    <property type="protein sequence ID" value="UYO41002.1"/>
    <property type="molecule type" value="Genomic_DNA"/>
</dbReference>
<sequence>MLATSEQFLKQSLYAPKLPFKKGEIAAFKSAPTLTNNQTVPIFVIPPAGSFDHDAEKVLSPADHIRVFGPRIWEARRDRPVFVDAVYLDDERHRAAFNVHPLTALLERARLNRAKAWPVTSYGRSDDYQAAVAKAHLSNGVPVAIQIRLADLGAASLSMRLQNLCNQVSCNPGEAVLLIDCGPLFFADQESEEEFADGLIQAINQLPNLHDWCQIVLSATSLGDIQKVKPNQERLFRRSEWHIYRRLVARSRELLRRPIFSDYGTEYREDLTPIKARPSAKLNYTTESAYFYVKGENVATGGYEAIYSVAEKVAASDHFLGPELSVGDARLLLLSQRLSPTGNAPTWRWICADHHLAVVFGEFRKLYGLQSVVEAPPLQQLELFGTTPAK</sequence>
<proteinExistence type="predicted"/>
<dbReference type="Pfam" id="PF14350">
    <property type="entry name" value="Beta_protein"/>
    <property type="match status" value="1"/>
</dbReference>
<dbReference type="InterPro" id="IPR025683">
    <property type="entry name" value="Protein_beta"/>
</dbReference>
<accession>A0AAX3E2M2</accession>
<dbReference type="AlphaFoldDB" id="A0AAX3E2M2"/>
<gene>
    <name evidence="1" type="ORF">KQX62_06780</name>
</gene>
<dbReference type="RefSeq" id="WP_264075854.1">
    <property type="nucleotide sequence ID" value="NZ_CP076676.1"/>
</dbReference>
<reference evidence="1" key="1">
    <citation type="journal article" date="2022" name="Biol. Control">
        <title>In silico genomic analysis of Rhodopseudomonas palustris strains revealed potential biocontrol agents and crop yield enhancers.</title>
        <authorList>
            <person name="Surachat K."/>
            <person name="Kantachote D."/>
            <person name="Deachamag P."/>
            <person name="Wonglapsuwan M."/>
        </authorList>
    </citation>
    <scope>NUCLEOTIDE SEQUENCE</scope>
    <source>
        <strain evidence="1">TLS06</strain>
    </source>
</reference>
<dbReference type="Proteomes" id="UP001163166">
    <property type="component" value="Chromosome"/>
</dbReference>
<evidence type="ECO:0000313" key="1">
    <source>
        <dbReference type="EMBL" id="UYO41002.1"/>
    </source>
</evidence>
<name>A0AAX3E2M2_RHOPL</name>